<dbReference type="SUPFAM" id="SSF52540">
    <property type="entry name" value="P-loop containing nucleoside triphosphate hydrolases"/>
    <property type="match status" value="1"/>
</dbReference>
<dbReference type="AlphaFoldDB" id="B5HSB7"/>
<dbReference type="RefSeq" id="WP_007387225.1">
    <property type="nucleotide sequence ID" value="NZ_CM000951.1"/>
</dbReference>
<evidence type="ECO:0000313" key="2">
    <source>
        <dbReference type="Proteomes" id="UP000002785"/>
    </source>
</evidence>
<dbReference type="Proteomes" id="UP000002785">
    <property type="component" value="Chromosome"/>
</dbReference>
<sequence>MDTAHPIQKPVASASRSALFTPLDPELLTVRAGLMDFVHRRLEPPDLQDCAPQGTEVTDTDPRMMYHGELLPVSTPDVTRGLKDARRALRTNRFRPAGKRMSMIIDGCAGKTTLLLQIARAYQGILELERRPDDEWTPVVYINVPPRHEHNLDWSLPFADFFDMDHTINLDKRTYRSTDMTEPVVHAMRESRTSLILIDGINRIHDNDLAAAFDYFDCLQARLRVSIIYCGRGATDIVNEGLHNRRRGERPRTSEQFRSTLPVMWIRPIPFSKGEEEDWRSVLLRYDENLRLYNHVPGAEALLEFEEELHERTGGYMDTLDQLLCQTAQQAIEDGTEAITKELLDDMLVGRTDSDDDWS</sequence>
<proteinExistence type="predicted"/>
<dbReference type="HOGENOM" id="CLU_771438_0_0_11"/>
<protein>
    <submittedName>
        <fullName evidence="1">ATP/GTP-binding protein</fullName>
    </submittedName>
</protein>
<accession>B5HSB7</accession>
<reference evidence="1" key="1">
    <citation type="submission" date="2009-10" db="EMBL/GenBank/DDBJ databases">
        <title>The genome sequence of Streptomyces sviceus strain ATCC 29083.</title>
        <authorList>
            <consortium name="The Broad Institute Genome Sequencing Platform"/>
            <consortium name="Broad Institute Microbial Sequencing Center"/>
            <person name="Fischbach M."/>
            <person name="Godfrey P."/>
            <person name="Ward D."/>
            <person name="Young S."/>
            <person name="Zeng Q."/>
            <person name="Koehrsen M."/>
            <person name="Alvarado L."/>
            <person name="Berlin A.M."/>
            <person name="Bochicchio J."/>
            <person name="Borenstein D."/>
            <person name="Chapman S.B."/>
            <person name="Chen Z."/>
            <person name="Engels R."/>
            <person name="Freedman E."/>
            <person name="Gellesch M."/>
            <person name="Goldberg J."/>
            <person name="Griggs A."/>
            <person name="Gujja S."/>
            <person name="Heilman E.R."/>
            <person name="Heiman D.I."/>
            <person name="Hepburn T.A."/>
            <person name="Howarth C."/>
            <person name="Jen D."/>
            <person name="Larson L."/>
            <person name="Lewis B."/>
            <person name="Mehta T."/>
            <person name="Park D."/>
            <person name="Pearson M."/>
            <person name="Richards J."/>
            <person name="Roberts A."/>
            <person name="Saif S."/>
            <person name="Shea T.D."/>
            <person name="Shenoy N."/>
            <person name="Sisk P."/>
            <person name="Stolte C."/>
            <person name="Sykes S.N."/>
            <person name="Thomson T."/>
            <person name="Walk T."/>
            <person name="White J."/>
            <person name="Yandava C."/>
            <person name="Straight P."/>
            <person name="Clardy J."/>
            <person name="Hung D."/>
            <person name="Kolter R."/>
            <person name="Mekalanos J."/>
            <person name="Walker S."/>
            <person name="Walsh C.T."/>
            <person name="Wieland-Brown L.C."/>
            <person name="Haas B."/>
            <person name="Nusbaum C."/>
            <person name="Birren B."/>
        </authorList>
    </citation>
    <scope>NUCLEOTIDE SEQUENCE [LARGE SCALE GENOMIC DNA]</scope>
    <source>
        <strain evidence="1">ATCC 29083</strain>
    </source>
</reference>
<evidence type="ECO:0000313" key="1">
    <source>
        <dbReference type="EMBL" id="EDY55722.1"/>
    </source>
</evidence>
<organism evidence="1 2">
    <name type="scientific">Streptomyces sviceus (strain ATCC 29083 / DSM 924 / JCM 4929 / NBRC 13980 / NCIMB 11184 / NRRL 5439 / UC 5370)</name>
    <dbReference type="NCBI Taxonomy" id="463191"/>
    <lineage>
        <taxon>Bacteria</taxon>
        <taxon>Bacillati</taxon>
        <taxon>Actinomycetota</taxon>
        <taxon>Actinomycetes</taxon>
        <taxon>Kitasatosporales</taxon>
        <taxon>Streptomycetaceae</taxon>
        <taxon>Streptomyces</taxon>
    </lineage>
</organism>
<dbReference type="InterPro" id="IPR027417">
    <property type="entry name" value="P-loop_NTPase"/>
</dbReference>
<dbReference type="EMBL" id="CM000951">
    <property type="protein sequence ID" value="EDY55722.1"/>
    <property type="molecule type" value="Genomic_DNA"/>
</dbReference>
<gene>
    <name evidence="1" type="ORF">SSEG_02302</name>
</gene>
<keyword evidence="2" id="KW-1185">Reference proteome</keyword>
<name>B5HSB7_STRX2</name>
<dbReference type="eggNOG" id="COG1672">
    <property type="taxonomic scope" value="Bacteria"/>
</dbReference>